<name>A0A8S1TMJ4_PAROT</name>
<accession>A0A8S1TMJ4</accession>
<keyword evidence="9" id="KW-1185">Reference proteome</keyword>
<dbReference type="EMBL" id="CAJJDP010000026">
    <property type="protein sequence ID" value="CAD8152356.1"/>
    <property type="molecule type" value="Genomic_DNA"/>
</dbReference>
<evidence type="ECO:0000256" key="7">
    <source>
        <dbReference type="SAM" id="Coils"/>
    </source>
</evidence>
<dbReference type="GO" id="GO:0005200">
    <property type="term" value="F:structural constituent of cytoskeleton"/>
    <property type="evidence" value="ECO:0007669"/>
    <property type="project" value="InterPro"/>
</dbReference>
<dbReference type="GO" id="GO:0005874">
    <property type="term" value="C:microtubule"/>
    <property type="evidence" value="ECO:0007669"/>
    <property type="project" value="UniProtKB-KW"/>
</dbReference>
<evidence type="ECO:0000256" key="5">
    <source>
        <dbReference type="ARBA" id="ARBA00023054"/>
    </source>
</evidence>
<keyword evidence="6" id="KW-0206">Cytoskeleton</keyword>
<dbReference type="AlphaFoldDB" id="A0A8S1TMJ4"/>
<dbReference type="Pfam" id="PF06705">
    <property type="entry name" value="SF-assemblin"/>
    <property type="match status" value="1"/>
</dbReference>
<dbReference type="InterPro" id="IPR008374">
    <property type="entry name" value="SF_assemblin/giardin_b"/>
</dbReference>
<proteinExistence type="inferred from homology"/>
<comment type="similarity">
    <text evidence="2">Belongs to the SF-assemblin family.</text>
</comment>
<keyword evidence="3" id="KW-0963">Cytoplasm</keyword>
<keyword evidence="4" id="KW-0493">Microtubule</keyword>
<dbReference type="PANTHER" id="PTHR37027:SF2">
    <property type="entry name" value="CHROMOSOME UNDETERMINED SCAFFOLD_148, WHOLE GENOME SHOTGUN SEQUENCE"/>
    <property type="match status" value="1"/>
</dbReference>
<dbReference type="Proteomes" id="UP000683925">
    <property type="component" value="Unassembled WGS sequence"/>
</dbReference>
<gene>
    <name evidence="8" type="ORF">POCTA_138.1.T0260222</name>
</gene>
<dbReference type="OrthoDB" id="306640at2759"/>
<feature type="coiled-coil region" evidence="7">
    <location>
        <begin position="174"/>
        <end position="216"/>
    </location>
</feature>
<evidence type="ECO:0000256" key="1">
    <source>
        <dbReference type="ARBA" id="ARBA00004245"/>
    </source>
</evidence>
<dbReference type="OMA" id="RCNRVEN"/>
<comment type="caution">
    <text evidence="8">The sequence shown here is derived from an EMBL/GenBank/DDBJ whole genome shotgun (WGS) entry which is preliminary data.</text>
</comment>
<reference evidence="8" key="1">
    <citation type="submission" date="2021-01" db="EMBL/GenBank/DDBJ databases">
        <authorList>
            <consortium name="Genoscope - CEA"/>
            <person name="William W."/>
        </authorList>
    </citation>
    <scope>NUCLEOTIDE SEQUENCE</scope>
</reference>
<organism evidence="8 9">
    <name type="scientific">Paramecium octaurelia</name>
    <dbReference type="NCBI Taxonomy" id="43137"/>
    <lineage>
        <taxon>Eukaryota</taxon>
        <taxon>Sar</taxon>
        <taxon>Alveolata</taxon>
        <taxon>Ciliophora</taxon>
        <taxon>Intramacronucleata</taxon>
        <taxon>Oligohymenophorea</taxon>
        <taxon>Peniculida</taxon>
        <taxon>Parameciidae</taxon>
        <taxon>Paramecium</taxon>
    </lineage>
</organism>
<keyword evidence="5 7" id="KW-0175">Coiled coil</keyword>
<dbReference type="InterPro" id="IPR038835">
    <property type="entry name" value="Giardin_beta-like"/>
</dbReference>
<evidence type="ECO:0000313" key="9">
    <source>
        <dbReference type="Proteomes" id="UP000683925"/>
    </source>
</evidence>
<dbReference type="PANTHER" id="PTHR37027">
    <property type="entry name" value="KDE4"/>
    <property type="match status" value="1"/>
</dbReference>
<sequence length="244" mass="29445">MSENIQNRVSSIFEKLNNISTSVQDEKNNRFHAISQLIMAFEAQLQHQSDQKEEKFVYKAAKVRQITEFLEQEQRKTETFKLITDLERHVRRLIEQNSKERVEQEKKIIYSIGQQIESLQQDVIKERIAQSTSHEYIDSFLNEELPKIADELQNEITERKDVEEKIYHQFVEQLNDLRLLFEKEKKEREIKEEEIIENLREISNRIQDQLRKTRGERERTKETLVTLVEKVIEKLKREMLEMNL</sequence>
<evidence type="ECO:0000313" key="8">
    <source>
        <dbReference type="EMBL" id="CAD8152356.1"/>
    </source>
</evidence>
<evidence type="ECO:0000256" key="4">
    <source>
        <dbReference type="ARBA" id="ARBA00022701"/>
    </source>
</evidence>
<comment type="subcellular location">
    <subcellularLocation>
        <location evidence="1">Cytoplasm</location>
        <location evidence="1">Cytoskeleton</location>
    </subcellularLocation>
</comment>
<evidence type="ECO:0000256" key="2">
    <source>
        <dbReference type="ARBA" id="ARBA00005678"/>
    </source>
</evidence>
<protein>
    <submittedName>
        <fullName evidence="8">Uncharacterized protein</fullName>
    </submittedName>
</protein>
<evidence type="ECO:0000256" key="3">
    <source>
        <dbReference type="ARBA" id="ARBA00022490"/>
    </source>
</evidence>
<evidence type="ECO:0000256" key="6">
    <source>
        <dbReference type="ARBA" id="ARBA00023212"/>
    </source>
</evidence>